<reference evidence="2 3" key="1">
    <citation type="submission" date="2018-10" db="EMBL/GenBank/DDBJ databases">
        <title>Streptococcus hillyeri sp. nov., isolated from equine tracheal sample.</title>
        <authorList>
            <person name="Macfadyen A.C."/>
            <person name="Waller A."/>
            <person name="Paterson G.K."/>
        </authorList>
    </citation>
    <scope>NUCLEOTIDE SEQUENCE [LARGE SCALE GENOMIC DNA]</scope>
    <source>
        <strain evidence="2 3">28462</strain>
    </source>
</reference>
<evidence type="ECO:0008006" key="4">
    <source>
        <dbReference type="Google" id="ProtNLM"/>
    </source>
</evidence>
<protein>
    <recommendedName>
        <fullName evidence="4">DUF1433 domain-containing protein</fullName>
    </recommendedName>
</protein>
<evidence type="ECO:0000313" key="2">
    <source>
        <dbReference type="EMBL" id="RLY02758.1"/>
    </source>
</evidence>
<sequence>METKTNAKGCVKVGCLTILGLFVVLLAFILLWSWEGKRKDALNREILVQQTALYIYNHYEDVKTIQYDEFTVGSFGLGSHTYDFKITVNGRAEFELDMNWDYEIERGDEIAAWETQTHLMTEKSLPTEEKSLPDDVKIIDNTD</sequence>
<name>A0A3L9DRB2_9STRE</name>
<keyword evidence="1" id="KW-1133">Transmembrane helix</keyword>
<gene>
    <name evidence="2" type="ORF">EAF07_06590</name>
</gene>
<keyword evidence="3" id="KW-1185">Reference proteome</keyword>
<evidence type="ECO:0000256" key="1">
    <source>
        <dbReference type="SAM" id="Phobius"/>
    </source>
</evidence>
<accession>A0A3L9DRB2</accession>
<dbReference type="RefSeq" id="WP_121835801.1">
    <property type="nucleotide sequence ID" value="NZ_CP163513.1"/>
</dbReference>
<organism evidence="2 3">
    <name type="scientific">Streptococcus hillyeri</name>
    <dbReference type="NCBI Taxonomy" id="2282420"/>
    <lineage>
        <taxon>Bacteria</taxon>
        <taxon>Bacillati</taxon>
        <taxon>Bacillota</taxon>
        <taxon>Bacilli</taxon>
        <taxon>Lactobacillales</taxon>
        <taxon>Streptococcaceae</taxon>
        <taxon>Streptococcus</taxon>
    </lineage>
</organism>
<evidence type="ECO:0000313" key="3">
    <source>
        <dbReference type="Proteomes" id="UP000279194"/>
    </source>
</evidence>
<dbReference type="EMBL" id="RCVM01000012">
    <property type="protein sequence ID" value="RLY02758.1"/>
    <property type="molecule type" value="Genomic_DNA"/>
</dbReference>
<dbReference type="AlphaFoldDB" id="A0A3L9DRB2"/>
<dbReference type="Proteomes" id="UP000279194">
    <property type="component" value="Unassembled WGS sequence"/>
</dbReference>
<dbReference type="OrthoDB" id="9812943at2"/>
<comment type="caution">
    <text evidence="2">The sequence shown here is derived from an EMBL/GenBank/DDBJ whole genome shotgun (WGS) entry which is preliminary data.</text>
</comment>
<proteinExistence type="predicted"/>
<keyword evidence="1" id="KW-0812">Transmembrane</keyword>
<keyword evidence="1" id="KW-0472">Membrane</keyword>
<feature type="transmembrane region" description="Helical" evidence="1">
    <location>
        <begin position="12"/>
        <end position="34"/>
    </location>
</feature>